<evidence type="ECO:0000259" key="4">
    <source>
        <dbReference type="Pfam" id="PF14703"/>
    </source>
</evidence>
<dbReference type="OrthoDB" id="197892at2759"/>
<keyword evidence="2" id="KW-0472">Membrane</keyword>
<proteinExistence type="predicted"/>
<feature type="domain" description="CSC1/OSCA1-like cytosolic" evidence="4">
    <location>
        <begin position="148"/>
        <end position="313"/>
    </location>
</feature>
<comment type="caution">
    <text evidence="5">The sequence shown here is derived from an EMBL/GenBank/DDBJ whole genome shotgun (WGS) entry which is preliminary data.</text>
</comment>
<dbReference type="InterPro" id="IPR045122">
    <property type="entry name" value="Csc1-like"/>
</dbReference>
<feature type="transmembrane region" description="Helical" evidence="2">
    <location>
        <begin position="443"/>
        <end position="464"/>
    </location>
</feature>
<evidence type="ECO:0000313" key="6">
    <source>
        <dbReference type="Proteomes" id="UP000751190"/>
    </source>
</evidence>
<feature type="region of interest" description="Disordered" evidence="1">
    <location>
        <begin position="688"/>
        <end position="734"/>
    </location>
</feature>
<feature type="transmembrane region" description="Helical" evidence="2">
    <location>
        <begin position="519"/>
        <end position="540"/>
    </location>
</feature>
<dbReference type="AlphaFoldDB" id="A0A8J6CGD0"/>
<keyword evidence="2" id="KW-0812">Transmembrane</keyword>
<gene>
    <name evidence="5" type="ORF">KFE25_007962</name>
</gene>
<evidence type="ECO:0008006" key="7">
    <source>
        <dbReference type="Google" id="ProtNLM"/>
    </source>
</evidence>
<evidence type="ECO:0000259" key="3">
    <source>
        <dbReference type="Pfam" id="PF02714"/>
    </source>
</evidence>
<dbReference type="EMBL" id="JAGTXO010000007">
    <property type="protein sequence ID" value="KAG8466583.1"/>
    <property type="molecule type" value="Genomic_DNA"/>
</dbReference>
<keyword evidence="2" id="KW-1133">Transmembrane helix</keyword>
<dbReference type="Pfam" id="PF14703">
    <property type="entry name" value="PHM7_cyt"/>
    <property type="match status" value="1"/>
</dbReference>
<feature type="transmembrane region" description="Helical" evidence="2">
    <location>
        <begin position="60"/>
        <end position="77"/>
    </location>
</feature>
<dbReference type="PANTHER" id="PTHR13018">
    <property type="entry name" value="PROBABLE MEMBRANE PROTEIN DUF221-RELATED"/>
    <property type="match status" value="1"/>
</dbReference>
<dbReference type="OMA" id="WEPPEAS"/>
<sequence length="822" mass="89444">MSGTREGRPQRPDVLRAQRRARSMRGFKDEKSKTLDLRGPLKELGRAGVGVELYFRTLRWLMIAFVLAAALGSISLADNTRSNADLNLPIVETTIGPCCKDVDRLVDWQAIPWFITFLVFVGLMYFVRYKQRSIARLVDKRFTTTGDYAVEIRGVPAATREAELIDYFEKQNNFGKVAQVQIGYRCSEYVRLFERWKKLDIELRETTAQHDADRASGFPLPAGRAGKIDSIQQEMVALEGEMARLQAEERRPTGAAFIIFETEKGRRDCLRAHTLNSCQALVQQLGFAIAPRLGHVTLTVTAAPEPSDVYWENLEVAPNEVRKRSGLTLIVAAALVGVSAGLLALFTQRKNREIARLEARSESQAAVAYAQGISIVAACVVTGVNALLRIAVQRLTVYERRDTRTEYEESLFVKLSLAYVLNQSLLIILVSHSPTSWFVDGGVYAQAFFIVLANSVVPEFFKVFRIDTLFQRYAIAPFVKSQAKLDELWEPPEASMGEFYAGLLKTVALGLLYGPAMPVIYFVTAGALCITYGATKYALLRVCKQPPSLNEGVSERFREALSYVVLAGVVLQFTVLTTRRPRGQRDGAEVWPTIAFVLWALYKFVPVGLLPCCAKYTDTKSNDTNGAPFSSLRGADKYLCPISQPVPSIVEAQARPVRVRLVVEDGGGDGGDGGGAHTALGLQEVSLSSVRESADGLPSAPPASLQPGGAAPSTVRYETPYDAQPPASQPPGGSAGYAQPMVVAQAMAVAQAVPVAHAYPAPPPPPPPPPPPTVHAPSLLTVVCPENAGPGAQLIVQGPAGDLIRVTVPNQTYAGMVFHVSV</sequence>
<dbReference type="Pfam" id="PF02714">
    <property type="entry name" value="RSN1_7TM"/>
    <property type="match status" value="1"/>
</dbReference>
<dbReference type="InterPro" id="IPR003864">
    <property type="entry name" value="CSC1/OSCA1-like_7TM"/>
</dbReference>
<dbReference type="Proteomes" id="UP000751190">
    <property type="component" value="Unassembled WGS sequence"/>
</dbReference>
<protein>
    <recommendedName>
        <fullName evidence="7">CSC1/OSCA1-like cytosolic domain-containing protein</fullName>
    </recommendedName>
</protein>
<evidence type="ECO:0000256" key="1">
    <source>
        <dbReference type="SAM" id="MobiDB-lite"/>
    </source>
</evidence>
<organism evidence="5 6">
    <name type="scientific">Diacronema lutheri</name>
    <name type="common">Unicellular marine alga</name>
    <name type="synonym">Monochrysis lutheri</name>
    <dbReference type="NCBI Taxonomy" id="2081491"/>
    <lineage>
        <taxon>Eukaryota</taxon>
        <taxon>Haptista</taxon>
        <taxon>Haptophyta</taxon>
        <taxon>Pavlovophyceae</taxon>
        <taxon>Pavlovales</taxon>
        <taxon>Pavlovaceae</taxon>
        <taxon>Diacronema</taxon>
    </lineage>
</organism>
<dbReference type="PANTHER" id="PTHR13018:SF135">
    <property type="entry name" value="CSC1_OSCA1-LIKE 7TM REGION DOMAIN-CONTAINING PROTEIN"/>
    <property type="match status" value="1"/>
</dbReference>
<feature type="transmembrane region" description="Helical" evidence="2">
    <location>
        <begin position="327"/>
        <end position="346"/>
    </location>
</feature>
<evidence type="ECO:0000313" key="5">
    <source>
        <dbReference type="EMBL" id="KAG8466583.1"/>
    </source>
</evidence>
<feature type="transmembrane region" description="Helical" evidence="2">
    <location>
        <begin position="366"/>
        <end position="390"/>
    </location>
</feature>
<feature type="compositionally biased region" description="Low complexity" evidence="1">
    <location>
        <begin position="724"/>
        <end position="734"/>
    </location>
</feature>
<feature type="domain" description="CSC1/OSCA1-like 7TM region" evidence="3">
    <location>
        <begin position="459"/>
        <end position="576"/>
    </location>
</feature>
<dbReference type="InterPro" id="IPR027815">
    <property type="entry name" value="CSC1/OSCA1-like_cyt"/>
</dbReference>
<feature type="transmembrane region" description="Helical" evidence="2">
    <location>
        <begin position="110"/>
        <end position="127"/>
    </location>
</feature>
<reference evidence="5" key="1">
    <citation type="submission" date="2021-05" db="EMBL/GenBank/DDBJ databases">
        <title>The genome of the haptophyte Pavlova lutheri (Diacronema luteri, Pavlovales) - a model for lipid biosynthesis in eukaryotic algae.</title>
        <authorList>
            <person name="Hulatt C.J."/>
            <person name="Posewitz M.C."/>
        </authorList>
    </citation>
    <scope>NUCLEOTIDE SEQUENCE</scope>
    <source>
        <strain evidence="5">NIVA-4/92</strain>
    </source>
</reference>
<name>A0A8J6CGD0_DIALT</name>
<dbReference type="GO" id="GO:0005886">
    <property type="term" value="C:plasma membrane"/>
    <property type="evidence" value="ECO:0007669"/>
    <property type="project" value="TreeGrafter"/>
</dbReference>
<keyword evidence="6" id="KW-1185">Reference proteome</keyword>
<evidence type="ECO:0000256" key="2">
    <source>
        <dbReference type="SAM" id="Phobius"/>
    </source>
</evidence>
<accession>A0A8J6CGD0</accession>
<dbReference type="GO" id="GO:0005227">
    <property type="term" value="F:calcium-activated cation channel activity"/>
    <property type="evidence" value="ECO:0007669"/>
    <property type="project" value="InterPro"/>
</dbReference>
<feature type="transmembrane region" description="Helical" evidence="2">
    <location>
        <begin position="411"/>
        <end position="431"/>
    </location>
</feature>